<evidence type="ECO:0000313" key="2">
    <source>
        <dbReference type="EMBL" id="MBB5687395.1"/>
    </source>
</evidence>
<name>A0A7W9EGS0_9SPHN</name>
<keyword evidence="3" id="KW-1185">Reference proteome</keyword>
<protein>
    <recommendedName>
        <fullName evidence="4">Preprotein translocase subunit YajC</fullName>
    </recommendedName>
</protein>
<feature type="signal peptide" evidence="1">
    <location>
        <begin position="1"/>
        <end position="25"/>
    </location>
</feature>
<dbReference type="AlphaFoldDB" id="A0A7W9EGS0"/>
<gene>
    <name evidence="2" type="ORF">FHS49_003423</name>
</gene>
<evidence type="ECO:0000256" key="1">
    <source>
        <dbReference type="SAM" id="SignalP"/>
    </source>
</evidence>
<keyword evidence="1" id="KW-0732">Signal</keyword>
<organism evidence="2 3">
    <name type="scientific">Sphingobium boeckii</name>
    <dbReference type="NCBI Taxonomy" id="1082345"/>
    <lineage>
        <taxon>Bacteria</taxon>
        <taxon>Pseudomonadati</taxon>
        <taxon>Pseudomonadota</taxon>
        <taxon>Alphaproteobacteria</taxon>
        <taxon>Sphingomonadales</taxon>
        <taxon>Sphingomonadaceae</taxon>
        <taxon>Sphingobium</taxon>
    </lineage>
</organism>
<dbReference type="Proteomes" id="UP000549617">
    <property type="component" value="Unassembled WGS sequence"/>
</dbReference>
<proteinExistence type="predicted"/>
<evidence type="ECO:0000313" key="3">
    <source>
        <dbReference type="Proteomes" id="UP000549617"/>
    </source>
</evidence>
<dbReference type="SUPFAM" id="SSF56935">
    <property type="entry name" value="Porins"/>
    <property type="match status" value="1"/>
</dbReference>
<dbReference type="EMBL" id="JACIJC010000005">
    <property type="protein sequence ID" value="MBB5687395.1"/>
    <property type="molecule type" value="Genomic_DNA"/>
</dbReference>
<feature type="chain" id="PRO_5031301650" description="Preprotein translocase subunit YajC" evidence="1">
    <location>
        <begin position="26"/>
        <end position="538"/>
    </location>
</feature>
<evidence type="ECO:0008006" key="4">
    <source>
        <dbReference type="Google" id="ProtNLM"/>
    </source>
</evidence>
<accession>A0A7W9EGS0</accession>
<reference evidence="2 3" key="1">
    <citation type="submission" date="2020-08" db="EMBL/GenBank/DDBJ databases">
        <title>Genomic Encyclopedia of Type Strains, Phase IV (KMG-IV): sequencing the most valuable type-strain genomes for metagenomic binning, comparative biology and taxonomic classification.</title>
        <authorList>
            <person name="Goeker M."/>
        </authorList>
    </citation>
    <scope>NUCLEOTIDE SEQUENCE [LARGE SCALE GENOMIC DNA]</scope>
    <source>
        <strain evidence="2 3">DSM 25079</strain>
    </source>
</reference>
<comment type="caution">
    <text evidence="2">The sequence shown here is derived from an EMBL/GenBank/DDBJ whole genome shotgun (WGS) entry which is preliminary data.</text>
</comment>
<sequence>MRLSSILRALCGLVAVMTAGAPALAKNRTEISPYIEVGQVLIAELDDGGELLTYSMIAAGVDASVQNRRAQAQISYRYERRIDYRKDVGDSDVHSGLARAEVKIVPNLLNVEAGAIATRARTDIRGAAPLLGAGRIDNVSQVYAVYAGPTLTTRAGALDVTAAYRLGYTKVEQSAPVFLPAGQERLDFYDDSVSQFATASVGMAPGATGLPFGWGVSGAWEREDAGQLDQRYDGKFVRADVTLPVSRTLALVGGVGYEDIEISQRDAVRDLNGVPIVDNDGRFVTDKSSPRLLAYDTDGLIWDAGILWKPSRRTQLEARVGKRYGSTTYIGSFSHQLSPASAIRISVYDGIQSFGRLLGDNVARLPTSFQPPRNPLTEGFGGCVFGDAGAGGCLNDAFQSISTANFRARGINAVYSASRGPLSLGAGIGYARRAYVAPRIAGFFSVDGVRDESYSAEGYVGYAIDSVSSVDGNVYLNHFDSGIAGAPSVTAAGVTGSYYRTFLPRLTGSLSAGLYSSDVEGFDSSLTAAGLAGLRYDF</sequence>